<evidence type="ECO:0000256" key="6">
    <source>
        <dbReference type="ARBA" id="ARBA00023180"/>
    </source>
</evidence>
<keyword evidence="6" id="KW-0325">Glycoprotein</keyword>
<evidence type="ECO:0000259" key="10">
    <source>
        <dbReference type="PROSITE" id="PS50002"/>
    </source>
</evidence>
<evidence type="ECO:0000256" key="5">
    <source>
        <dbReference type="ARBA" id="ARBA00023054"/>
    </source>
</evidence>
<keyword evidence="2 7" id="KW-0728">SH3 domain</keyword>
<feature type="non-terminal residue" evidence="11">
    <location>
        <position position="1"/>
    </location>
</feature>
<comment type="subcellular location">
    <subcellularLocation>
        <location evidence="1">Endoplasmic reticulum membrane</location>
        <topology evidence="1">Single-pass membrane protein</topology>
    </subcellularLocation>
</comment>
<dbReference type="InterPro" id="IPR001452">
    <property type="entry name" value="SH3_domain"/>
</dbReference>
<feature type="compositionally biased region" description="Basic and acidic residues" evidence="8">
    <location>
        <begin position="211"/>
        <end position="224"/>
    </location>
</feature>
<dbReference type="EMBL" id="CAUEEQ010029144">
    <property type="protein sequence ID" value="CAJ0948854.1"/>
    <property type="molecule type" value="Genomic_DNA"/>
</dbReference>
<organism evidence="11 12">
    <name type="scientific">Ranitomeya imitator</name>
    <name type="common">mimic poison frog</name>
    <dbReference type="NCBI Taxonomy" id="111125"/>
    <lineage>
        <taxon>Eukaryota</taxon>
        <taxon>Metazoa</taxon>
        <taxon>Chordata</taxon>
        <taxon>Craniata</taxon>
        <taxon>Vertebrata</taxon>
        <taxon>Euteleostomi</taxon>
        <taxon>Amphibia</taxon>
        <taxon>Batrachia</taxon>
        <taxon>Anura</taxon>
        <taxon>Neobatrachia</taxon>
        <taxon>Hyloidea</taxon>
        <taxon>Dendrobatidae</taxon>
        <taxon>Dendrobatinae</taxon>
        <taxon>Ranitomeya</taxon>
    </lineage>
</organism>
<dbReference type="InterPro" id="IPR036028">
    <property type="entry name" value="SH3-like_dom_sf"/>
</dbReference>
<evidence type="ECO:0000256" key="7">
    <source>
        <dbReference type="PROSITE-ProRule" id="PRU00192"/>
    </source>
</evidence>
<feature type="chain" id="PRO_5046060799" description="SH3 domain-containing protein" evidence="9">
    <location>
        <begin position="30"/>
        <end position="250"/>
    </location>
</feature>
<evidence type="ECO:0000256" key="1">
    <source>
        <dbReference type="ARBA" id="ARBA00004389"/>
    </source>
</evidence>
<keyword evidence="4" id="KW-0256">Endoplasmic reticulum</keyword>
<feature type="compositionally biased region" description="Basic and acidic residues" evidence="8">
    <location>
        <begin position="238"/>
        <end position="250"/>
    </location>
</feature>
<sequence>HCHPAADMAAARAPIYLLVLLWQPLLSSSSSSTAQDRRFSETKRCADPECSSNIGGTAFQNAVDKPLMMVSYLTIDYGELMCRGKAIHDFTGPDCRFVNIKKDEIVYVYYMLMGRSTDLWAGSVGTHFGYFPKDLVDVKQIYENDELELPTDETDFVCSEDGRDKFDSYDVDELLKKQKGSITGNEPVEAPPAEKSSPSVSDSPSEEPSGAEDKASEEELKGEEGELSSLKSEVTLEESEKNIKCSDSTK</sequence>
<reference evidence="11" key="1">
    <citation type="submission" date="2023-07" db="EMBL/GenBank/DDBJ databases">
        <authorList>
            <person name="Stuckert A."/>
        </authorList>
    </citation>
    <scope>NUCLEOTIDE SEQUENCE</scope>
</reference>
<evidence type="ECO:0000256" key="2">
    <source>
        <dbReference type="ARBA" id="ARBA00022443"/>
    </source>
</evidence>
<feature type="compositionally biased region" description="Low complexity" evidence="8">
    <location>
        <begin position="194"/>
        <end position="208"/>
    </location>
</feature>
<keyword evidence="12" id="KW-1185">Reference proteome</keyword>
<dbReference type="PANTHER" id="PTHR23158">
    <property type="entry name" value="MELANOMA INHIBITORY ACTIVITY-RELATED"/>
    <property type="match status" value="1"/>
</dbReference>
<gene>
    <name evidence="11" type="ORF">RIMI_LOCUS12345016</name>
</gene>
<keyword evidence="3 9" id="KW-0732">Signal</keyword>
<dbReference type="SUPFAM" id="SSF50044">
    <property type="entry name" value="SH3-domain"/>
    <property type="match status" value="1"/>
</dbReference>
<dbReference type="PROSITE" id="PS50002">
    <property type="entry name" value="SH3"/>
    <property type="match status" value="1"/>
</dbReference>
<dbReference type="SMART" id="SM00326">
    <property type="entry name" value="SH3"/>
    <property type="match status" value="1"/>
</dbReference>
<keyword evidence="5" id="KW-0175">Coiled coil</keyword>
<accession>A0ABN9LRJ4</accession>
<feature type="signal peptide" evidence="9">
    <location>
        <begin position="1"/>
        <end position="29"/>
    </location>
</feature>
<protein>
    <recommendedName>
        <fullName evidence="10">SH3 domain-containing protein</fullName>
    </recommendedName>
</protein>
<feature type="region of interest" description="Disordered" evidence="8">
    <location>
        <begin position="177"/>
        <end position="250"/>
    </location>
</feature>
<dbReference type="Gene3D" id="2.30.30.40">
    <property type="entry name" value="SH3 Domains"/>
    <property type="match status" value="1"/>
</dbReference>
<proteinExistence type="predicted"/>
<evidence type="ECO:0000313" key="12">
    <source>
        <dbReference type="Proteomes" id="UP001176940"/>
    </source>
</evidence>
<evidence type="ECO:0000256" key="3">
    <source>
        <dbReference type="ARBA" id="ARBA00022729"/>
    </source>
</evidence>
<comment type="caution">
    <text evidence="11">The sequence shown here is derived from an EMBL/GenBank/DDBJ whole genome shotgun (WGS) entry which is preliminary data.</text>
</comment>
<dbReference type="PANTHER" id="PTHR23158:SF54">
    <property type="entry name" value="TRANSPORT AND GOLGI ORGANIZATION PROTEIN 1 HOMOLOG"/>
    <property type="match status" value="1"/>
</dbReference>
<evidence type="ECO:0000256" key="4">
    <source>
        <dbReference type="ARBA" id="ARBA00022824"/>
    </source>
</evidence>
<dbReference type="InterPro" id="IPR051500">
    <property type="entry name" value="cTAGE_MIA/OTOR"/>
</dbReference>
<dbReference type="Proteomes" id="UP001176940">
    <property type="component" value="Unassembled WGS sequence"/>
</dbReference>
<evidence type="ECO:0000256" key="9">
    <source>
        <dbReference type="SAM" id="SignalP"/>
    </source>
</evidence>
<name>A0ABN9LRJ4_9NEOB</name>
<dbReference type="Pfam" id="PF07653">
    <property type="entry name" value="SH3_2"/>
    <property type="match status" value="1"/>
</dbReference>
<evidence type="ECO:0000313" key="11">
    <source>
        <dbReference type="EMBL" id="CAJ0948854.1"/>
    </source>
</evidence>
<evidence type="ECO:0000256" key="8">
    <source>
        <dbReference type="SAM" id="MobiDB-lite"/>
    </source>
</evidence>
<feature type="domain" description="SH3" evidence="10">
    <location>
        <begin position="79"/>
        <end position="141"/>
    </location>
</feature>